<protein>
    <recommendedName>
        <fullName evidence="4">Cytochrome P450</fullName>
    </recommendedName>
</protein>
<evidence type="ECO:0008006" key="4">
    <source>
        <dbReference type="Google" id="ProtNLM"/>
    </source>
</evidence>
<dbReference type="EMBL" id="JAXOVC010000010">
    <property type="protein sequence ID" value="KAK4496521.1"/>
    <property type="molecule type" value="Genomic_DNA"/>
</dbReference>
<organism evidence="2 3">
    <name type="scientific">Zasmidium cellare</name>
    <name type="common">Wine cellar mold</name>
    <name type="synonym">Racodium cellare</name>
    <dbReference type="NCBI Taxonomy" id="395010"/>
    <lineage>
        <taxon>Eukaryota</taxon>
        <taxon>Fungi</taxon>
        <taxon>Dikarya</taxon>
        <taxon>Ascomycota</taxon>
        <taxon>Pezizomycotina</taxon>
        <taxon>Dothideomycetes</taxon>
        <taxon>Dothideomycetidae</taxon>
        <taxon>Mycosphaerellales</taxon>
        <taxon>Mycosphaerellaceae</taxon>
        <taxon>Zasmidium</taxon>
    </lineage>
</organism>
<dbReference type="Gene3D" id="1.10.630.10">
    <property type="entry name" value="Cytochrome P450"/>
    <property type="match status" value="1"/>
</dbReference>
<dbReference type="InterPro" id="IPR050121">
    <property type="entry name" value="Cytochrome_P450_monoxygenase"/>
</dbReference>
<evidence type="ECO:0000256" key="1">
    <source>
        <dbReference type="SAM" id="Phobius"/>
    </source>
</evidence>
<evidence type="ECO:0000313" key="2">
    <source>
        <dbReference type="EMBL" id="KAK4496521.1"/>
    </source>
</evidence>
<keyword evidence="1" id="KW-1133">Transmembrane helix</keyword>
<sequence length="501" mass="56306">MFGQSLSTALTLRWTTLLASVPVLATAALLIWIFYTLSLHTLAKYPGPRLAAITRLWYVRQLKKGKYPTLSRELHRTYGPILRIAPNEISFGDPKAGHTIYNTKTKFPKSDFYSAWSVKNFDTHEEKLFSDVDEVHAGNRRKLLQLTYAMSSVLEAESYIDQYTELLLERFGELAEKGEDFNLVWWLEMYAMDVIGDLFFGRSFGHLEAGGDAHGWLASIATFVRFITVHASLPSELRPLHGLWQALTNKAFRGSMGTTASIRDTSVKRGNERQSIIDEGKSAPRKDLLAKFMELQKEKQRSDWQLPDIQQEGFVALFAGSDTTAIAMSSIMHGLMANADAMSNVLKELRDALFNGTITLPIRYSDSIKLPYMSACIKEGFRIHTSTGVNMARIVPLGGAEIAGHWFPGDTRVGCNSHATHFDKEVFGQDADEFVPERWLKADAANMEIALAEIHKLLPHLLLKFDLQLLDPKAPLISDGQWFDKPLNIIVKARRPTSKQA</sequence>
<dbReference type="SUPFAM" id="SSF48264">
    <property type="entry name" value="Cytochrome P450"/>
    <property type="match status" value="1"/>
</dbReference>
<dbReference type="Proteomes" id="UP001305779">
    <property type="component" value="Unassembled WGS sequence"/>
</dbReference>
<dbReference type="PANTHER" id="PTHR24305">
    <property type="entry name" value="CYTOCHROME P450"/>
    <property type="match status" value="1"/>
</dbReference>
<evidence type="ECO:0000313" key="3">
    <source>
        <dbReference type="Proteomes" id="UP001305779"/>
    </source>
</evidence>
<dbReference type="Pfam" id="PF00067">
    <property type="entry name" value="p450"/>
    <property type="match status" value="1"/>
</dbReference>
<comment type="caution">
    <text evidence="2">The sequence shown here is derived from an EMBL/GenBank/DDBJ whole genome shotgun (WGS) entry which is preliminary data.</text>
</comment>
<proteinExistence type="predicted"/>
<keyword evidence="1" id="KW-0472">Membrane</keyword>
<gene>
    <name evidence="2" type="ORF">PRZ48_012501</name>
</gene>
<keyword evidence="3" id="KW-1185">Reference proteome</keyword>
<dbReference type="InterPro" id="IPR036396">
    <property type="entry name" value="Cyt_P450_sf"/>
</dbReference>
<name>A0ABR0E5L4_ZASCE</name>
<accession>A0ABR0E5L4</accession>
<keyword evidence="1" id="KW-0812">Transmembrane</keyword>
<dbReference type="PANTHER" id="PTHR24305:SF229">
    <property type="entry name" value="P450, PUTATIVE (EUROFUNG)-RELATED"/>
    <property type="match status" value="1"/>
</dbReference>
<dbReference type="InterPro" id="IPR001128">
    <property type="entry name" value="Cyt_P450"/>
</dbReference>
<reference evidence="2 3" key="1">
    <citation type="journal article" date="2023" name="G3 (Bethesda)">
        <title>A chromosome-level genome assembly of Zasmidium syzygii isolated from banana leaves.</title>
        <authorList>
            <person name="van Westerhoven A.C."/>
            <person name="Mehrabi R."/>
            <person name="Talebi R."/>
            <person name="Steentjes M.B.F."/>
            <person name="Corcolon B."/>
            <person name="Chong P.A."/>
            <person name="Kema G.H.J."/>
            <person name="Seidl M.F."/>
        </authorList>
    </citation>
    <scope>NUCLEOTIDE SEQUENCE [LARGE SCALE GENOMIC DNA]</scope>
    <source>
        <strain evidence="2 3">P124</strain>
    </source>
</reference>
<feature type="transmembrane region" description="Helical" evidence="1">
    <location>
        <begin position="12"/>
        <end position="35"/>
    </location>
</feature>